<evidence type="ECO:0000256" key="1">
    <source>
        <dbReference type="ARBA" id="ARBA00004726"/>
    </source>
</evidence>
<gene>
    <name evidence="16" type="ORF">ENR15_05005</name>
</gene>
<dbReference type="InterPro" id="IPR015865">
    <property type="entry name" value="Riboflavin_kinase_bac/euk"/>
</dbReference>
<evidence type="ECO:0000256" key="14">
    <source>
        <dbReference type="PIRNR" id="PIRNR004491"/>
    </source>
</evidence>
<accession>A0A7C3ZIJ0</accession>
<dbReference type="SUPFAM" id="SSF82114">
    <property type="entry name" value="Riboflavin kinase-like"/>
    <property type="match status" value="1"/>
</dbReference>
<dbReference type="EC" id="2.7.7.2" evidence="14"/>
<comment type="pathway">
    <text evidence="2 14">Cofactor biosynthesis; FMN biosynthesis; FMN from riboflavin (ATP route): step 1/1.</text>
</comment>
<organism evidence="16">
    <name type="scientific">Planktothricoides sp. SpSt-374</name>
    <dbReference type="NCBI Taxonomy" id="2282167"/>
    <lineage>
        <taxon>Bacteria</taxon>
        <taxon>Bacillati</taxon>
        <taxon>Cyanobacteriota</taxon>
        <taxon>Cyanophyceae</taxon>
        <taxon>Oscillatoriophycideae</taxon>
        <taxon>Oscillatoriales</taxon>
        <taxon>Oscillatoriaceae</taxon>
        <taxon>Planktothricoides</taxon>
    </lineage>
</organism>
<dbReference type="GO" id="GO:0003919">
    <property type="term" value="F:FMN adenylyltransferase activity"/>
    <property type="evidence" value="ECO:0007669"/>
    <property type="project" value="UniProtKB-UniRule"/>
</dbReference>
<dbReference type="GO" id="GO:0009398">
    <property type="term" value="P:FMN biosynthetic process"/>
    <property type="evidence" value="ECO:0007669"/>
    <property type="project" value="UniProtKB-UniRule"/>
</dbReference>
<dbReference type="InterPro" id="IPR015864">
    <property type="entry name" value="FAD_synthase"/>
</dbReference>
<keyword evidence="11" id="KW-0511">Multifunctional enzyme</keyword>
<dbReference type="GO" id="GO:0008531">
    <property type="term" value="F:riboflavin kinase activity"/>
    <property type="evidence" value="ECO:0007669"/>
    <property type="project" value="UniProtKB-UniRule"/>
</dbReference>
<keyword evidence="6 14" id="KW-0548">Nucleotidyltransferase</keyword>
<reference evidence="16" key="1">
    <citation type="journal article" date="2020" name="mSystems">
        <title>Genome- and Community-Level Interaction Insights into Carbon Utilization and Element Cycling Functions of Hydrothermarchaeota in Hydrothermal Sediment.</title>
        <authorList>
            <person name="Zhou Z."/>
            <person name="Liu Y."/>
            <person name="Xu W."/>
            <person name="Pan J."/>
            <person name="Luo Z.H."/>
            <person name="Li M."/>
        </authorList>
    </citation>
    <scope>NUCLEOTIDE SEQUENCE [LARGE SCALE GENOMIC DNA]</scope>
    <source>
        <strain evidence="16">SpSt-374</strain>
    </source>
</reference>
<evidence type="ECO:0000256" key="4">
    <source>
        <dbReference type="ARBA" id="ARBA00022643"/>
    </source>
</evidence>
<dbReference type="GO" id="GO:0006747">
    <property type="term" value="P:FAD biosynthetic process"/>
    <property type="evidence" value="ECO:0007669"/>
    <property type="project" value="UniProtKB-UniRule"/>
</dbReference>
<comment type="caution">
    <text evidence="16">The sequence shown here is derived from an EMBL/GenBank/DDBJ whole genome shotgun (WGS) entry which is preliminary data.</text>
</comment>
<dbReference type="NCBIfam" id="TIGR00083">
    <property type="entry name" value="ribF"/>
    <property type="match status" value="1"/>
</dbReference>
<comment type="pathway">
    <text evidence="1 14">Cofactor biosynthesis; FAD biosynthesis; FAD from FMN: step 1/1.</text>
</comment>
<evidence type="ECO:0000256" key="9">
    <source>
        <dbReference type="ARBA" id="ARBA00022827"/>
    </source>
</evidence>
<evidence type="ECO:0000256" key="11">
    <source>
        <dbReference type="ARBA" id="ARBA00023268"/>
    </source>
</evidence>
<name>A0A7C3ZIJ0_9CYAN</name>
<comment type="similarity">
    <text evidence="14">Belongs to the ribF family.</text>
</comment>
<dbReference type="InterPro" id="IPR002606">
    <property type="entry name" value="Riboflavin_kinase_bac"/>
</dbReference>
<dbReference type="Pfam" id="PF01687">
    <property type="entry name" value="Flavokinase"/>
    <property type="match status" value="1"/>
</dbReference>
<evidence type="ECO:0000256" key="10">
    <source>
        <dbReference type="ARBA" id="ARBA00022840"/>
    </source>
</evidence>
<dbReference type="SUPFAM" id="SSF52374">
    <property type="entry name" value="Nucleotidylyl transferase"/>
    <property type="match status" value="1"/>
</dbReference>
<dbReference type="NCBIfam" id="NF004160">
    <property type="entry name" value="PRK05627.1-3"/>
    <property type="match status" value="1"/>
</dbReference>
<comment type="catalytic activity">
    <reaction evidence="13 14">
        <text>FMN + ATP + H(+) = FAD + diphosphate</text>
        <dbReference type="Rhea" id="RHEA:17237"/>
        <dbReference type="ChEBI" id="CHEBI:15378"/>
        <dbReference type="ChEBI" id="CHEBI:30616"/>
        <dbReference type="ChEBI" id="CHEBI:33019"/>
        <dbReference type="ChEBI" id="CHEBI:57692"/>
        <dbReference type="ChEBI" id="CHEBI:58210"/>
        <dbReference type="EC" id="2.7.7.2"/>
    </reaction>
</comment>
<keyword evidence="5 14" id="KW-0808">Transferase</keyword>
<dbReference type="PANTHER" id="PTHR22749:SF6">
    <property type="entry name" value="RIBOFLAVIN KINASE"/>
    <property type="match status" value="1"/>
</dbReference>
<dbReference type="FunFam" id="3.40.50.620:FF:000021">
    <property type="entry name" value="Riboflavin biosynthesis protein"/>
    <property type="match status" value="1"/>
</dbReference>
<dbReference type="InterPro" id="IPR023465">
    <property type="entry name" value="Riboflavin_kinase_dom_sf"/>
</dbReference>
<keyword evidence="4 14" id="KW-0288">FMN</keyword>
<feature type="domain" description="Riboflavin kinase" evidence="15">
    <location>
        <begin position="178"/>
        <end position="305"/>
    </location>
</feature>
<dbReference type="SMART" id="SM00904">
    <property type="entry name" value="Flavokinase"/>
    <property type="match status" value="1"/>
</dbReference>
<dbReference type="GO" id="GO:0009231">
    <property type="term" value="P:riboflavin biosynthetic process"/>
    <property type="evidence" value="ECO:0007669"/>
    <property type="project" value="InterPro"/>
</dbReference>
<keyword evidence="10 14" id="KW-0067">ATP-binding</keyword>
<protein>
    <recommendedName>
        <fullName evidence="14">Riboflavin biosynthesis protein</fullName>
    </recommendedName>
    <domain>
        <recommendedName>
            <fullName evidence="14">Riboflavin kinase</fullName>
            <ecNumber evidence="14">2.7.1.26</ecNumber>
        </recommendedName>
        <alternativeName>
            <fullName evidence="14">Flavokinase</fullName>
        </alternativeName>
    </domain>
    <domain>
        <recommendedName>
            <fullName evidence="14">FMN adenylyltransferase</fullName>
            <ecNumber evidence="14">2.7.7.2</ecNumber>
        </recommendedName>
        <alternativeName>
            <fullName evidence="14">FAD pyrophosphorylase</fullName>
        </alternativeName>
        <alternativeName>
            <fullName evidence="14">FAD synthase</fullName>
        </alternativeName>
    </domain>
</protein>
<evidence type="ECO:0000256" key="8">
    <source>
        <dbReference type="ARBA" id="ARBA00022777"/>
    </source>
</evidence>
<evidence type="ECO:0000256" key="12">
    <source>
        <dbReference type="ARBA" id="ARBA00047880"/>
    </source>
</evidence>
<dbReference type="Gene3D" id="2.40.30.30">
    <property type="entry name" value="Riboflavin kinase-like"/>
    <property type="match status" value="1"/>
</dbReference>
<dbReference type="PIRSF" id="PIRSF004491">
    <property type="entry name" value="FAD_Synth"/>
    <property type="match status" value="1"/>
</dbReference>
<dbReference type="UniPathway" id="UPA00277">
    <property type="reaction ID" value="UER00407"/>
</dbReference>
<dbReference type="PANTHER" id="PTHR22749">
    <property type="entry name" value="RIBOFLAVIN KINASE/FMN ADENYLYLTRANSFERASE"/>
    <property type="match status" value="1"/>
</dbReference>
<comment type="catalytic activity">
    <reaction evidence="12 14">
        <text>riboflavin + ATP = FMN + ADP + H(+)</text>
        <dbReference type="Rhea" id="RHEA:14357"/>
        <dbReference type="ChEBI" id="CHEBI:15378"/>
        <dbReference type="ChEBI" id="CHEBI:30616"/>
        <dbReference type="ChEBI" id="CHEBI:57986"/>
        <dbReference type="ChEBI" id="CHEBI:58210"/>
        <dbReference type="ChEBI" id="CHEBI:456216"/>
        <dbReference type="EC" id="2.7.1.26"/>
    </reaction>
</comment>
<keyword evidence="7 14" id="KW-0547">Nucleotide-binding</keyword>
<evidence type="ECO:0000256" key="3">
    <source>
        <dbReference type="ARBA" id="ARBA00022630"/>
    </source>
</evidence>
<dbReference type="InterPro" id="IPR014729">
    <property type="entry name" value="Rossmann-like_a/b/a_fold"/>
</dbReference>
<dbReference type="GO" id="GO:0005524">
    <property type="term" value="F:ATP binding"/>
    <property type="evidence" value="ECO:0007669"/>
    <property type="project" value="UniProtKB-UniRule"/>
</dbReference>
<evidence type="ECO:0000313" key="16">
    <source>
        <dbReference type="EMBL" id="HGG00023.1"/>
    </source>
</evidence>
<dbReference type="EC" id="2.7.1.26" evidence="14"/>
<dbReference type="Pfam" id="PF06574">
    <property type="entry name" value="FAD_syn"/>
    <property type="match status" value="1"/>
</dbReference>
<dbReference type="Gene3D" id="3.40.50.620">
    <property type="entry name" value="HUPs"/>
    <property type="match status" value="1"/>
</dbReference>
<evidence type="ECO:0000259" key="15">
    <source>
        <dbReference type="SMART" id="SM00904"/>
    </source>
</evidence>
<proteinExistence type="inferred from homology"/>
<evidence type="ECO:0000256" key="7">
    <source>
        <dbReference type="ARBA" id="ARBA00022741"/>
    </source>
</evidence>
<evidence type="ECO:0000256" key="13">
    <source>
        <dbReference type="ARBA" id="ARBA00049494"/>
    </source>
</evidence>
<dbReference type="EMBL" id="DSPX01000045">
    <property type="protein sequence ID" value="HGG00023.1"/>
    <property type="molecule type" value="Genomic_DNA"/>
</dbReference>
<evidence type="ECO:0000256" key="6">
    <source>
        <dbReference type="ARBA" id="ARBA00022695"/>
    </source>
</evidence>
<dbReference type="CDD" id="cd02064">
    <property type="entry name" value="FAD_synthetase_N"/>
    <property type="match status" value="1"/>
</dbReference>
<dbReference type="NCBIfam" id="NF004162">
    <property type="entry name" value="PRK05627.1-5"/>
    <property type="match status" value="1"/>
</dbReference>
<dbReference type="UniPathway" id="UPA00276">
    <property type="reaction ID" value="UER00406"/>
</dbReference>
<keyword evidence="3 14" id="KW-0285">Flavoprotein</keyword>
<sequence>MWITSSLTNVLTPTAIALGNFDGLHRGHRRVVEPIVSQPPSTPRATVVTFQPHPQEFFSGQPRALLTPGAEKVQLLKAMGVEQLVLLPFDEELAKLSPRDFVEEILLSRLQAVQISVGEDFRFGRERMGTAADLEAIAQPYGVRVHIIPLQKRHYERISSSAIREALLQGDMDGANSRLGRPYSLVGKVITGQQLGRTIGFPTANLLLPPQKFLPRLGVYAARVTTETDNTPMAAAVNIGHRPTVGADSVPTVEVHILDWGGDLYGKTLTVSLEQFLRPEQKFASLTQLKAQIAADCAAVRTCLSEVGAIIPS</sequence>
<evidence type="ECO:0000256" key="5">
    <source>
        <dbReference type="ARBA" id="ARBA00022679"/>
    </source>
</evidence>
<dbReference type="AlphaFoldDB" id="A0A7C3ZIJ0"/>
<dbReference type="InterPro" id="IPR023468">
    <property type="entry name" value="Riboflavin_kinase"/>
</dbReference>
<keyword evidence="8 14" id="KW-0418">Kinase</keyword>
<keyword evidence="9 14" id="KW-0274">FAD</keyword>
<evidence type="ECO:0000256" key="2">
    <source>
        <dbReference type="ARBA" id="ARBA00005201"/>
    </source>
</evidence>